<dbReference type="EMBL" id="VLJV01000001">
    <property type="protein sequence ID" value="TWH18884.1"/>
    <property type="molecule type" value="Genomic_DNA"/>
</dbReference>
<organism evidence="2 3">
    <name type="scientific">Prauserella rugosa</name>
    <dbReference type="NCBI Taxonomy" id="43354"/>
    <lineage>
        <taxon>Bacteria</taxon>
        <taxon>Bacillati</taxon>
        <taxon>Actinomycetota</taxon>
        <taxon>Actinomycetes</taxon>
        <taxon>Pseudonocardiales</taxon>
        <taxon>Pseudonocardiaceae</taxon>
        <taxon>Prauserella</taxon>
    </lineage>
</organism>
<dbReference type="InterPro" id="IPR050490">
    <property type="entry name" value="Bact_solute-bd_prot1"/>
</dbReference>
<dbReference type="InterPro" id="IPR006059">
    <property type="entry name" value="SBP"/>
</dbReference>
<reference evidence="2 3" key="1">
    <citation type="submission" date="2019-07" db="EMBL/GenBank/DDBJ databases">
        <title>R&amp;d 2014.</title>
        <authorList>
            <person name="Klenk H.-P."/>
        </authorList>
    </citation>
    <scope>NUCLEOTIDE SEQUENCE [LARGE SCALE GENOMIC DNA]</scope>
    <source>
        <strain evidence="2 3">DSM 43194</strain>
    </source>
</reference>
<comment type="caution">
    <text evidence="2">The sequence shown here is derived from an EMBL/GenBank/DDBJ whole genome shotgun (WGS) entry which is preliminary data.</text>
</comment>
<keyword evidence="2" id="KW-0762">Sugar transport</keyword>
<keyword evidence="1" id="KW-0732">Signal</keyword>
<sequence>MRRTRRTGRSVAALAVTAMLVAAGCAAGPSEEQLLDAVAEAPAGDMGLLEGKPYDGTHIRLLSCCKTTAQFAALQEKTDREFTARTGITVEWANIPYESYLQQIVAETAIGGGTYDVVVWPDAYGASAKIGLQPLNRVLKQAGRSIEEFPPPFQEAARAGDDRTIYGLPFRGFSYNYFYRESEFERLGMKPASTWDEFGEQLDRLDGASQRSALAGQYGRNGGQNLYTWLAMLWSNGGEVLDERGDPAFTSPEAVEATERYIDLLRDGHSPPASVNWTETDATQQFEQGASNSVFTWAWQIDDFTDPGKVQPEVADDVGVAPLPGWGDKPSVTYGYTWLMGVLNTSDNQGAAWEYLKWATNADVERDIALDKSDPDKATSVVVHTENMRDEEVNAANHGLPAVQERALRTARTVPMTIDWPQIQDVLEVAINEMAHGGDVRTQLEKAAADVQALLDRGRGGDAS</sequence>
<feature type="chain" id="PRO_5038656151" evidence="1">
    <location>
        <begin position="28"/>
        <end position="464"/>
    </location>
</feature>
<dbReference type="AlphaFoldDB" id="A0A660C972"/>
<dbReference type="CDD" id="cd13585">
    <property type="entry name" value="PBP2_TMBP_like"/>
    <property type="match status" value="1"/>
</dbReference>
<evidence type="ECO:0000256" key="1">
    <source>
        <dbReference type="SAM" id="SignalP"/>
    </source>
</evidence>
<dbReference type="PANTHER" id="PTHR43649:SF12">
    <property type="entry name" value="DIACETYLCHITOBIOSE BINDING PROTEIN DASA"/>
    <property type="match status" value="1"/>
</dbReference>
<dbReference type="Gene3D" id="3.40.190.10">
    <property type="entry name" value="Periplasmic binding protein-like II"/>
    <property type="match status" value="2"/>
</dbReference>
<feature type="signal peptide" evidence="1">
    <location>
        <begin position="1"/>
        <end position="27"/>
    </location>
</feature>
<keyword evidence="3" id="KW-1185">Reference proteome</keyword>
<dbReference type="PROSITE" id="PS51257">
    <property type="entry name" value="PROKAR_LIPOPROTEIN"/>
    <property type="match status" value="1"/>
</dbReference>
<dbReference type="OrthoDB" id="9780991at2"/>
<proteinExistence type="predicted"/>
<dbReference type="Pfam" id="PF01547">
    <property type="entry name" value="SBP_bac_1"/>
    <property type="match status" value="1"/>
</dbReference>
<dbReference type="Proteomes" id="UP000317303">
    <property type="component" value="Unassembled WGS sequence"/>
</dbReference>
<gene>
    <name evidence="2" type="ORF">JD82_00705</name>
</gene>
<keyword evidence="2" id="KW-0813">Transport</keyword>
<accession>A0A660C972</accession>
<dbReference type="PANTHER" id="PTHR43649">
    <property type="entry name" value="ARABINOSE-BINDING PROTEIN-RELATED"/>
    <property type="match status" value="1"/>
</dbReference>
<name>A0A660C972_9PSEU</name>
<evidence type="ECO:0000313" key="2">
    <source>
        <dbReference type="EMBL" id="TWH18884.1"/>
    </source>
</evidence>
<evidence type="ECO:0000313" key="3">
    <source>
        <dbReference type="Proteomes" id="UP000317303"/>
    </source>
</evidence>
<protein>
    <submittedName>
        <fullName evidence="2">Multiple sugar transport system substrate-binding protein</fullName>
    </submittedName>
</protein>
<dbReference type="SUPFAM" id="SSF53850">
    <property type="entry name" value="Periplasmic binding protein-like II"/>
    <property type="match status" value="1"/>
</dbReference>
<dbReference type="RefSeq" id="WP_145600330.1">
    <property type="nucleotide sequence ID" value="NZ_JOIJ01000006.1"/>
</dbReference>